<accession>Q4SMQ5</accession>
<dbReference type="KEGG" id="tng:GSTEN00015648G001"/>
<dbReference type="AlphaFoldDB" id="Q4SMQ5"/>
<keyword evidence="2" id="KW-0732">Signal</keyword>
<feature type="chain" id="PRO_5004244145" evidence="2">
    <location>
        <begin position="20"/>
        <end position="49"/>
    </location>
</feature>
<feature type="signal peptide" evidence="2">
    <location>
        <begin position="1"/>
        <end position="19"/>
    </location>
</feature>
<protein>
    <submittedName>
        <fullName evidence="3">Chromosome 8 SCAF14545, whole genome shotgun sequence</fullName>
    </submittedName>
</protein>
<reference evidence="3" key="1">
    <citation type="journal article" date="2004" name="Nature">
        <title>Genome duplication in the teleost fish Tetraodon nigroviridis reveals the early vertebrate proto-karyotype.</title>
        <authorList>
            <person name="Jaillon O."/>
            <person name="Aury J.-M."/>
            <person name="Brunet F."/>
            <person name="Petit J.-L."/>
            <person name="Stange-Thomann N."/>
            <person name="Mauceli E."/>
            <person name="Bouneau L."/>
            <person name="Fischer C."/>
            <person name="Ozouf-Costaz C."/>
            <person name="Bernot A."/>
            <person name="Nicaud S."/>
            <person name="Jaffe D."/>
            <person name="Fisher S."/>
            <person name="Lutfalla G."/>
            <person name="Dossat C."/>
            <person name="Segurens B."/>
            <person name="Dasilva C."/>
            <person name="Salanoubat M."/>
            <person name="Levy M."/>
            <person name="Boudet N."/>
            <person name="Castellano S."/>
            <person name="Anthouard V."/>
            <person name="Jubin C."/>
            <person name="Castelli V."/>
            <person name="Katinka M."/>
            <person name="Vacherie B."/>
            <person name="Biemont C."/>
            <person name="Skalli Z."/>
            <person name="Cattolico L."/>
            <person name="Poulain J."/>
            <person name="De Berardinis V."/>
            <person name="Cruaud C."/>
            <person name="Duprat S."/>
            <person name="Brottier P."/>
            <person name="Coutanceau J.-P."/>
            <person name="Gouzy J."/>
            <person name="Parra G."/>
            <person name="Lardier G."/>
            <person name="Chapple C."/>
            <person name="McKernan K.J."/>
            <person name="McEwan P."/>
            <person name="Bosak S."/>
            <person name="Kellis M."/>
            <person name="Volff J.-N."/>
            <person name="Guigo R."/>
            <person name="Zody M.C."/>
            <person name="Mesirov J."/>
            <person name="Lindblad-Toh K."/>
            <person name="Birren B."/>
            <person name="Nusbaum C."/>
            <person name="Kahn D."/>
            <person name="Robinson-Rechavi M."/>
            <person name="Laudet V."/>
            <person name="Schachter V."/>
            <person name="Quetier F."/>
            <person name="Saurin W."/>
            <person name="Scarpelli C."/>
            <person name="Wincker P."/>
            <person name="Lander E.S."/>
            <person name="Weissenbach J."/>
            <person name="Roest Crollius H."/>
        </authorList>
    </citation>
    <scope>NUCLEOTIDE SEQUENCE [LARGE SCALE GENOMIC DNA]</scope>
</reference>
<gene>
    <name evidence="3" type="ORF">GSTENG00015648001</name>
</gene>
<evidence type="ECO:0000256" key="1">
    <source>
        <dbReference type="SAM" id="MobiDB-lite"/>
    </source>
</evidence>
<organism evidence="3">
    <name type="scientific">Tetraodon nigroviridis</name>
    <name type="common">Spotted green pufferfish</name>
    <name type="synonym">Chelonodon nigroviridis</name>
    <dbReference type="NCBI Taxonomy" id="99883"/>
    <lineage>
        <taxon>Eukaryota</taxon>
        <taxon>Metazoa</taxon>
        <taxon>Chordata</taxon>
        <taxon>Craniata</taxon>
        <taxon>Vertebrata</taxon>
        <taxon>Euteleostomi</taxon>
        <taxon>Actinopterygii</taxon>
        <taxon>Neopterygii</taxon>
        <taxon>Teleostei</taxon>
        <taxon>Neoteleostei</taxon>
        <taxon>Acanthomorphata</taxon>
        <taxon>Eupercaria</taxon>
        <taxon>Tetraodontiformes</taxon>
        <taxon>Tetradontoidea</taxon>
        <taxon>Tetraodontidae</taxon>
        <taxon>Tetraodon</taxon>
    </lineage>
</organism>
<feature type="region of interest" description="Disordered" evidence="1">
    <location>
        <begin position="24"/>
        <end position="49"/>
    </location>
</feature>
<name>Q4SMQ5_TETNG</name>
<proteinExistence type="predicted"/>
<reference evidence="3" key="2">
    <citation type="submission" date="2004-02" db="EMBL/GenBank/DDBJ databases">
        <authorList>
            <consortium name="Genoscope"/>
            <consortium name="Whitehead Institute Centre for Genome Research"/>
        </authorList>
    </citation>
    <scope>NUCLEOTIDE SEQUENCE</scope>
</reference>
<dbReference type="EMBL" id="CAAE01014545">
    <property type="protein sequence ID" value="CAF98077.1"/>
    <property type="molecule type" value="Genomic_DNA"/>
</dbReference>
<evidence type="ECO:0000256" key="2">
    <source>
        <dbReference type="SAM" id="SignalP"/>
    </source>
</evidence>
<evidence type="ECO:0000313" key="3">
    <source>
        <dbReference type="EMBL" id="CAF98077.1"/>
    </source>
</evidence>
<sequence>MSPLPHLLLLLCVALPLHGVEKVRNRGYRKDPDADKVRETSNKWSRRDR</sequence>